<dbReference type="Gene3D" id="3.30.70.270">
    <property type="match status" value="1"/>
</dbReference>
<dbReference type="Proteomes" id="UP000189339">
    <property type="component" value="Unassembled WGS sequence"/>
</dbReference>
<comment type="catalytic activity">
    <reaction evidence="3">
        <text>2 GTP = 3',3'-c-di-GMP + 2 diphosphate</text>
        <dbReference type="Rhea" id="RHEA:24898"/>
        <dbReference type="ChEBI" id="CHEBI:33019"/>
        <dbReference type="ChEBI" id="CHEBI:37565"/>
        <dbReference type="ChEBI" id="CHEBI:58805"/>
        <dbReference type="EC" id="2.7.7.65"/>
    </reaction>
</comment>
<dbReference type="PANTHER" id="PTHR45138">
    <property type="entry name" value="REGULATORY COMPONENTS OF SENSORY TRANSDUCTION SYSTEM"/>
    <property type="match status" value="1"/>
</dbReference>
<dbReference type="CDD" id="cd01949">
    <property type="entry name" value="GGDEF"/>
    <property type="match status" value="1"/>
</dbReference>
<name>A0A1V2DWA0_9GAMM</name>
<dbReference type="InterPro" id="IPR029787">
    <property type="entry name" value="Nucleotide_cyclase"/>
</dbReference>
<dbReference type="GO" id="GO:0052621">
    <property type="term" value="F:diguanylate cyclase activity"/>
    <property type="evidence" value="ECO:0007669"/>
    <property type="project" value="UniProtKB-EC"/>
</dbReference>
<dbReference type="NCBIfam" id="TIGR00254">
    <property type="entry name" value="GGDEF"/>
    <property type="match status" value="1"/>
</dbReference>
<feature type="domain" description="GGDEF" evidence="4">
    <location>
        <begin position="177"/>
        <end position="310"/>
    </location>
</feature>
<evidence type="ECO:0000256" key="3">
    <source>
        <dbReference type="ARBA" id="ARBA00034247"/>
    </source>
</evidence>
<dbReference type="FunFam" id="3.30.70.270:FF:000001">
    <property type="entry name" value="Diguanylate cyclase domain protein"/>
    <property type="match status" value="1"/>
</dbReference>
<comment type="caution">
    <text evidence="5">The sequence shown here is derived from an EMBL/GenBank/DDBJ whole genome shotgun (WGS) entry which is preliminary data.</text>
</comment>
<gene>
    <name evidence="5" type="ORF">BTO32_03805</name>
</gene>
<dbReference type="GO" id="GO:0005886">
    <property type="term" value="C:plasma membrane"/>
    <property type="evidence" value="ECO:0007669"/>
    <property type="project" value="TreeGrafter"/>
</dbReference>
<reference evidence="5 6" key="1">
    <citation type="submission" date="2016-12" db="EMBL/GenBank/DDBJ databases">
        <title>Marinobacter lutaoensis whole genome sequencing.</title>
        <authorList>
            <person name="Verma A."/>
            <person name="Krishnamurthi S."/>
        </authorList>
    </citation>
    <scope>NUCLEOTIDE SEQUENCE [LARGE SCALE GENOMIC DNA]</scope>
    <source>
        <strain evidence="5 6">T5054</strain>
    </source>
</reference>
<dbReference type="GO" id="GO:1902201">
    <property type="term" value="P:negative regulation of bacterial-type flagellum-dependent cell motility"/>
    <property type="evidence" value="ECO:0007669"/>
    <property type="project" value="TreeGrafter"/>
</dbReference>
<keyword evidence="6" id="KW-1185">Reference proteome</keyword>
<evidence type="ECO:0000259" key="4">
    <source>
        <dbReference type="PROSITE" id="PS50887"/>
    </source>
</evidence>
<dbReference type="STRING" id="135739.BTO32_03805"/>
<dbReference type="Pfam" id="PF00990">
    <property type="entry name" value="GGDEF"/>
    <property type="match status" value="1"/>
</dbReference>
<dbReference type="PANTHER" id="PTHR45138:SF9">
    <property type="entry name" value="DIGUANYLATE CYCLASE DGCM-RELATED"/>
    <property type="match status" value="1"/>
</dbReference>
<dbReference type="GO" id="GO:0043709">
    <property type="term" value="P:cell adhesion involved in single-species biofilm formation"/>
    <property type="evidence" value="ECO:0007669"/>
    <property type="project" value="TreeGrafter"/>
</dbReference>
<dbReference type="AlphaFoldDB" id="A0A1V2DWA0"/>
<dbReference type="InterPro" id="IPR000160">
    <property type="entry name" value="GGDEF_dom"/>
</dbReference>
<accession>A0A1V2DWA0</accession>
<proteinExistence type="predicted"/>
<comment type="cofactor">
    <cofactor evidence="1">
        <name>Mg(2+)</name>
        <dbReference type="ChEBI" id="CHEBI:18420"/>
    </cofactor>
</comment>
<dbReference type="InterPro" id="IPR035965">
    <property type="entry name" value="PAS-like_dom_sf"/>
</dbReference>
<protein>
    <recommendedName>
        <fullName evidence="2">diguanylate cyclase</fullName>
        <ecNumber evidence="2">2.7.7.65</ecNumber>
    </recommendedName>
</protein>
<sequence>MQNLPNRADGPEGTVSDQGLQAVLDNLDALVYVSDLDTYELLYMNAYGRRIWGDRQGQKCWQVLQGNDGPCSFCTNSKLVGADGEPRPPYIWEFQNILDKRWYQCRDRAIRWTDGRLVRMEITTDITERKEMELALKAAHAKARAAALEDELTGLHNRRAFFELGSQMLKQARRRQAPLAILMFDLDHFKVINDTHGHEAGDAVLRRVGQLLRDRVRESDIAARIGGEEFALLLPDTDEREATELADRMLRLLRTIQVDHRHSLIQPTASFGLAMMGPGEQHLERLLSQADQAMYLSKSRGRDRLSLYPGPSAA</sequence>
<evidence type="ECO:0000256" key="2">
    <source>
        <dbReference type="ARBA" id="ARBA00012528"/>
    </source>
</evidence>
<dbReference type="SMART" id="SM00267">
    <property type="entry name" value="GGDEF"/>
    <property type="match status" value="1"/>
</dbReference>
<organism evidence="5 6">
    <name type="scientific">Marinobacter lutaoensis</name>
    <dbReference type="NCBI Taxonomy" id="135739"/>
    <lineage>
        <taxon>Bacteria</taxon>
        <taxon>Pseudomonadati</taxon>
        <taxon>Pseudomonadota</taxon>
        <taxon>Gammaproteobacteria</taxon>
        <taxon>Pseudomonadales</taxon>
        <taxon>Marinobacteraceae</taxon>
        <taxon>Marinobacter</taxon>
    </lineage>
</organism>
<dbReference type="PROSITE" id="PS50887">
    <property type="entry name" value="GGDEF"/>
    <property type="match status" value="1"/>
</dbReference>
<dbReference type="InterPro" id="IPR050469">
    <property type="entry name" value="Diguanylate_Cyclase"/>
</dbReference>
<dbReference type="SUPFAM" id="SSF55785">
    <property type="entry name" value="PYP-like sensor domain (PAS domain)"/>
    <property type="match status" value="1"/>
</dbReference>
<dbReference type="Gene3D" id="3.30.450.20">
    <property type="entry name" value="PAS domain"/>
    <property type="match status" value="1"/>
</dbReference>
<dbReference type="EC" id="2.7.7.65" evidence="2"/>
<evidence type="ECO:0000313" key="6">
    <source>
        <dbReference type="Proteomes" id="UP000189339"/>
    </source>
</evidence>
<dbReference type="InterPro" id="IPR043128">
    <property type="entry name" value="Rev_trsase/Diguanyl_cyclase"/>
</dbReference>
<dbReference type="SUPFAM" id="SSF55073">
    <property type="entry name" value="Nucleotide cyclase"/>
    <property type="match status" value="1"/>
</dbReference>
<evidence type="ECO:0000313" key="5">
    <source>
        <dbReference type="EMBL" id="ONF44898.1"/>
    </source>
</evidence>
<evidence type="ECO:0000256" key="1">
    <source>
        <dbReference type="ARBA" id="ARBA00001946"/>
    </source>
</evidence>
<dbReference type="EMBL" id="MSCW01000002">
    <property type="protein sequence ID" value="ONF44898.1"/>
    <property type="molecule type" value="Genomic_DNA"/>
</dbReference>